<feature type="chain" id="PRO_5042112650" description="Thioredoxin domain-containing protein" evidence="6">
    <location>
        <begin position="22"/>
        <end position="458"/>
    </location>
</feature>
<dbReference type="GO" id="GO:0005783">
    <property type="term" value="C:endoplasmic reticulum"/>
    <property type="evidence" value="ECO:0007669"/>
    <property type="project" value="TreeGrafter"/>
</dbReference>
<sequence length="458" mass="51560">MKSLITILLVTVFLASKNAAAGEVQTLTSTNFQEALNDPANGIWLLKFYAPWCSHCKKLAPVLDKMAPQVAGQLAIGKIDCTTEKNICEEHSVRGYPTLKIYRDGDFFDYSGKRDEKAIMEFAQKMNRPAVELVHSRNDIFTRIEDEDGTDEDTKVVFVLFDAELAHQEGSDALDKYLISQSSTATQVFSQAARKLQDKAHFALLDPSVSSKVLQETFGNEFSGTSVLAKIETDAEVAPVFYTGELNTMDVMDFVKGNNVGLVAELESNNFRSVVNMGKLVVVGVADLKGEKATDSTQAFKTSISNYAKNGPRRDEYRFAVMDGMKWTNFLKQFDISKKNLPQIFVLDAPNRKYYQNSTYTEVDALLEAIARNDIEMQVQDSSKQDGPMEKVFDFIAKHIVKAMIVMLVFIVGMIVWLLNDDEDEIRYQEMLQAQRELRAHQLKQQQQQAKQKEGKAD</sequence>
<dbReference type="InterPro" id="IPR036249">
    <property type="entry name" value="Thioredoxin-like_sf"/>
</dbReference>
<dbReference type="Pfam" id="PF13848">
    <property type="entry name" value="Thioredoxin_6"/>
    <property type="match status" value="1"/>
</dbReference>
<name>A0AAD3DCW4_9STRA</name>
<evidence type="ECO:0000313" key="9">
    <source>
        <dbReference type="Proteomes" id="UP001054902"/>
    </source>
</evidence>
<feature type="domain" description="Thioredoxin" evidence="7">
    <location>
        <begin position="16"/>
        <end position="128"/>
    </location>
</feature>
<dbReference type="PANTHER" id="PTHR46426:SF1">
    <property type="entry name" value="PROTEIN DISULFIDE-ISOMERASE TMX3"/>
    <property type="match status" value="1"/>
</dbReference>
<dbReference type="PANTHER" id="PTHR46426">
    <property type="entry name" value="PROTEIN DISULFIDE-ISOMERASE TMX3"/>
    <property type="match status" value="1"/>
</dbReference>
<dbReference type="Pfam" id="PF00085">
    <property type="entry name" value="Thioredoxin"/>
    <property type="match status" value="1"/>
</dbReference>
<dbReference type="PRINTS" id="PR00421">
    <property type="entry name" value="THIOREDOXIN"/>
</dbReference>
<keyword evidence="3 5" id="KW-1133">Transmembrane helix</keyword>
<evidence type="ECO:0000256" key="3">
    <source>
        <dbReference type="ARBA" id="ARBA00022989"/>
    </source>
</evidence>
<keyword evidence="6" id="KW-0732">Signal</keyword>
<dbReference type="Gene3D" id="3.40.30.10">
    <property type="entry name" value="Glutaredoxin"/>
    <property type="match status" value="2"/>
</dbReference>
<gene>
    <name evidence="8" type="ORF">CTEN210_17457</name>
</gene>
<dbReference type="Proteomes" id="UP001054902">
    <property type="component" value="Unassembled WGS sequence"/>
</dbReference>
<evidence type="ECO:0000256" key="5">
    <source>
        <dbReference type="SAM" id="Phobius"/>
    </source>
</evidence>
<evidence type="ECO:0000256" key="1">
    <source>
        <dbReference type="ARBA" id="ARBA00004167"/>
    </source>
</evidence>
<evidence type="ECO:0000313" key="8">
    <source>
        <dbReference type="EMBL" id="GFH60981.1"/>
    </source>
</evidence>
<keyword evidence="9" id="KW-1185">Reference proteome</keyword>
<evidence type="ECO:0000256" key="2">
    <source>
        <dbReference type="ARBA" id="ARBA00022692"/>
    </source>
</evidence>
<proteinExistence type="predicted"/>
<dbReference type="InterPro" id="IPR013766">
    <property type="entry name" value="Thioredoxin_domain"/>
</dbReference>
<organism evidence="8 9">
    <name type="scientific">Chaetoceros tenuissimus</name>
    <dbReference type="NCBI Taxonomy" id="426638"/>
    <lineage>
        <taxon>Eukaryota</taxon>
        <taxon>Sar</taxon>
        <taxon>Stramenopiles</taxon>
        <taxon>Ochrophyta</taxon>
        <taxon>Bacillariophyta</taxon>
        <taxon>Coscinodiscophyceae</taxon>
        <taxon>Chaetocerotophycidae</taxon>
        <taxon>Chaetocerotales</taxon>
        <taxon>Chaetocerotaceae</taxon>
        <taxon>Chaetoceros</taxon>
    </lineage>
</organism>
<dbReference type="SUPFAM" id="SSF52833">
    <property type="entry name" value="Thioredoxin-like"/>
    <property type="match status" value="2"/>
</dbReference>
<comment type="caution">
    <text evidence="8">The sequence shown here is derived from an EMBL/GenBank/DDBJ whole genome shotgun (WGS) entry which is preliminary data.</text>
</comment>
<evidence type="ECO:0000256" key="6">
    <source>
        <dbReference type="SAM" id="SignalP"/>
    </source>
</evidence>
<protein>
    <recommendedName>
        <fullName evidence="7">Thioredoxin domain-containing protein</fullName>
    </recommendedName>
</protein>
<feature type="transmembrane region" description="Helical" evidence="5">
    <location>
        <begin position="400"/>
        <end position="419"/>
    </location>
</feature>
<dbReference type="InterPro" id="IPR052250">
    <property type="entry name" value="PDI_TMX3"/>
</dbReference>
<evidence type="ECO:0000256" key="4">
    <source>
        <dbReference type="ARBA" id="ARBA00023136"/>
    </source>
</evidence>
<dbReference type="PROSITE" id="PS51352">
    <property type="entry name" value="THIOREDOXIN_2"/>
    <property type="match status" value="1"/>
</dbReference>
<accession>A0AAD3DCW4</accession>
<feature type="signal peptide" evidence="6">
    <location>
        <begin position="1"/>
        <end position="21"/>
    </location>
</feature>
<reference evidence="8 9" key="1">
    <citation type="journal article" date="2021" name="Sci. Rep.">
        <title>The genome of the diatom Chaetoceros tenuissimus carries an ancient integrated fragment of an extant virus.</title>
        <authorList>
            <person name="Hongo Y."/>
            <person name="Kimura K."/>
            <person name="Takaki Y."/>
            <person name="Yoshida Y."/>
            <person name="Baba S."/>
            <person name="Kobayashi G."/>
            <person name="Nagasaki K."/>
            <person name="Hano T."/>
            <person name="Tomaru Y."/>
        </authorList>
    </citation>
    <scope>NUCLEOTIDE SEQUENCE [LARGE SCALE GENOMIC DNA]</scope>
    <source>
        <strain evidence="8 9">NIES-3715</strain>
    </source>
</reference>
<keyword evidence="4 5" id="KW-0472">Membrane</keyword>
<dbReference type="EMBL" id="BLLK01000069">
    <property type="protein sequence ID" value="GFH60981.1"/>
    <property type="molecule type" value="Genomic_DNA"/>
</dbReference>
<dbReference type="GO" id="GO:0016020">
    <property type="term" value="C:membrane"/>
    <property type="evidence" value="ECO:0007669"/>
    <property type="project" value="UniProtKB-SubCell"/>
</dbReference>
<dbReference type="CDD" id="cd02961">
    <property type="entry name" value="PDI_a_family"/>
    <property type="match status" value="1"/>
</dbReference>
<keyword evidence="2 5" id="KW-0812">Transmembrane</keyword>
<dbReference type="AlphaFoldDB" id="A0AAD3DCW4"/>
<evidence type="ECO:0000259" key="7">
    <source>
        <dbReference type="PROSITE" id="PS51352"/>
    </source>
</evidence>
<comment type="subcellular location">
    <subcellularLocation>
        <location evidence="1">Membrane</location>
        <topology evidence="1">Single-pass membrane protein</topology>
    </subcellularLocation>
</comment>